<comment type="catalytic activity">
    <reaction evidence="1">
        <text>ATP + protein L-histidine = ADP + protein N-phospho-L-histidine.</text>
        <dbReference type="EC" id="2.7.13.3"/>
    </reaction>
</comment>
<dbReference type="PROSITE" id="PS50110">
    <property type="entry name" value="RESPONSE_REGULATORY"/>
    <property type="match status" value="1"/>
</dbReference>
<dbReference type="InterPro" id="IPR003594">
    <property type="entry name" value="HATPase_dom"/>
</dbReference>
<evidence type="ECO:0000256" key="3">
    <source>
        <dbReference type="ARBA" id="ARBA00022553"/>
    </source>
</evidence>
<evidence type="ECO:0000256" key="8">
    <source>
        <dbReference type="ARBA" id="ARBA00023012"/>
    </source>
</evidence>
<dbReference type="PROSITE" id="PS50113">
    <property type="entry name" value="PAC"/>
    <property type="match status" value="1"/>
</dbReference>
<keyword evidence="8" id="KW-0902">Two-component regulatory system</keyword>
<feature type="region of interest" description="Disordered" evidence="10">
    <location>
        <begin position="495"/>
        <end position="514"/>
    </location>
</feature>
<evidence type="ECO:0000256" key="10">
    <source>
        <dbReference type="SAM" id="MobiDB-lite"/>
    </source>
</evidence>
<dbReference type="PANTHER" id="PTHR43065:SF10">
    <property type="entry name" value="PEROXIDE STRESS-ACTIVATED HISTIDINE KINASE MAK3"/>
    <property type="match status" value="1"/>
</dbReference>
<dbReference type="SUPFAM" id="SSF55785">
    <property type="entry name" value="PYP-like sensor domain (PAS domain)"/>
    <property type="match status" value="1"/>
</dbReference>
<feature type="modified residue" description="4-aspartylphosphate" evidence="9">
    <location>
        <position position="59"/>
    </location>
</feature>
<dbReference type="SUPFAM" id="SSF55874">
    <property type="entry name" value="ATPase domain of HSP90 chaperone/DNA topoisomerase II/histidine kinase"/>
    <property type="match status" value="1"/>
</dbReference>
<dbReference type="SMART" id="SM00388">
    <property type="entry name" value="HisKA"/>
    <property type="match status" value="1"/>
</dbReference>
<keyword evidence="7" id="KW-0067">ATP-binding</keyword>
<organism evidence="14 15">
    <name type="scientific">Stieleria magnilauensis</name>
    <dbReference type="NCBI Taxonomy" id="2527963"/>
    <lineage>
        <taxon>Bacteria</taxon>
        <taxon>Pseudomonadati</taxon>
        <taxon>Planctomycetota</taxon>
        <taxon>Planctomycetia</taxon>
        <taxon>Pirellulales</taxon>
        <taxon>Pirellulaceae</taxon>
        <taxon>Stieleria</taxon>
    </lineage>
</organism>
<dbReference type="InterPro" id="IPR035965">
    <property type="entry name" value="PAS-like_dom_sf"/>
</dbReference>
<dbReference type="InterPro" id="IPR000014">
    <property type="entry name" value="PAS"/>
</dbReference>
<dbReference type="Pfam" id="PF00072">
    <property type="entry name" value="Response_reg"/>
    <property type="match status" value="1"/>
</dbReference>
<dbReference type="Gene3D" id="1.10.287.130">
    <property type="match status" value="1"/>
</dbReference>
<evidence type="ECO:0000256" key="7">
    <source>
        <dbReference type="ARBA" id="ARBA00022840"/>
    </source>
</evidence>
<dbReference type="PROSITE" id="PS50109">
    <property type="entry name" value="HIS_KIN"/>
    <property type="match status" value="1"/>
</dbReference>
<proteinExistence type="predicted"/>
<evidence type="ECO:0000256" key="5">
    <source>
        <dbReference type="ARBA" id="ARBA00022741"/>
    </source>
</evidence>
<feature type="domain" description="Response regulatory" evidence="12">
    <location>
        <begin position="10"/>
        <end position="124"/>
    </location>
</feature>
<evidence type="ECO:0000256" key="4">
    <source>
        <dbReference type="ARBA" id="ARBA00022679"/>
    </source>
</evidence>
<evidence type="ECO:0000256" key="2">
    <source>
        <dbReference type="ARBA" id="ARBA00012438"/>
    </source>
</evidence>
<dbReference type="SMART" id="SM00086">
    <property type="entry name" value="PAC"/>
    <property type="match status" value="1"/>
</dbReference>
<dbReference type="GO" id="GO:0004673">
    <property type="term" value="F:protein histidine kinase activity"/>
    <property type="evidence" value="ECO:0007669"/>
    <property type="project" value="UniProtKB-EC"/>
</dbReference>
<dbReference type="InterPro" id="IPR036097">
    <property type="entry name" value="HisK_dim/P_sf"/>
</dbReference>
<evidence type="ECO:0000313" key="14">
    <source>
        <dbReference type="EMBL" id="QDV81677.1"/>
    </source>
</evidence>
<dbReference type="Gene3D" id="3.30.450.20">
    <property type="entry name" value="PAS domain"/>
    <property type="match status" value="1"/>
</dbReference>
<evidence type="ECO:0000259" key="12">
    <source>
        <dbReference type="PROSITE" id="PS50110"/>
    </source>
</evidence>
<feature type="domain" description="Histidine kinase" evidence="11">
    <location>
        <begin position="286"/>
        <end position="499"/>
    </location>
</feature>
<feature type="domain" description="PAC" evidence="13">
    <location>
        <begin position="214"/>
        <end position="266"/>
    </location>
</feature>
<dbReference type="CDD" id="cd00082">
    <property type="entry name" value="HisKA"/>
    <property type="match status" value="1"/>
</dbReference>
<dbReference type="CDD" id="cd00130">
    <property type="entry name" value="PAS"/>
    <property type="match status" value="1"/>
</dbReference>
<dbReference type="SMART" id="SM00448">
    <property type="entry name" value="REC"/>
    <property type="match status" value="1"/>
</dbReference>
<keyword evidence="5" id="KW-0547">Nucleotide-binding</keyword>
<dbReference type="Pfam" id="PF00512">
    <property type="entry name" value="HisKA"/>
    <property type="match status" value="1"/>
</dbReference>
<evidence type="ECO:0000256" key="6">
    <source>
        <dbReference type="ARBA" id="ARBA00022777"/>
    </source>
</evidence>
<accession>A0ABX5XIV9</accession>
<dbReference type="Pfam" id="PF02518">
    <property type="entry name" value="HATPase_c"/>
    <property type="match status" value="1"/>
</dbReference>
<evidence type="ECO:0000313" key="15">
    <source>
        <dbReference type="Proteomes" id="UP000318081"/>
    </source>
</evidence>
<dbReference type="InterPro" id="IPR036890">
    <property type="entry name" value="HATPase_C_sf"/>
</dbReference>
<dbReference type="NCBIfam" id="TIGR00229">
    <property type="entry name" value="sensory_box"/>
    <property type="match status" value="1"/>
</dbReference>
<dbReference type="SMART" id="SM00387">
    <property type="entry name" value="HATPase_c"/>
    <property type="match status" value="1"/>
</dbReference>
<keyword evidence="15" id="KW-1185">Reference proteome</keyword>
<dbReference type="PANTHER" id="PTHR43065">
    <property type="entry name" value="SENSOR HISTIDINE KINASE"/>
    <property type="match status" value="1"/>
</dbReference>
<dbReference type="InterPro" id="IPR004358">
    <property type="entry name" value="Sig_transdc_His_kin-like_C"/>
</dbReference>
<dbReference type="SUPFAM" id="SSF52172">
    <property type="entry name" value="CheY-like"/>
    <property type="match status" value="1"/>
</dbReference>
<keyword evidence="6" id="KW-0418">Kinase</keyword>
<keyword evidence="4 14" id="KW-0808">Transferase</keyword>
<dbReference type="SUPFAM" id="SSF47384">
    <property type="entry name" value="Homodimeric domain of signal transducing histidine kinase"/>
    <property type="match status" value="1"/>
</dbReference>
<dbReference type="InterPro" id="IPR000700">
    <property type="entry name" value="PAS-assoc_C"/>
</dbReference>
<dbReference type="Gene3D" id="3.40.50.2300">
    <property type="match status" value="1"/>
</dbReference>
<evidence type="ECO:0000259" key="11">
    <source>
        <dbReference type="PROSITE" id="PS50109"/>
    </source>
</evidence>
<dbReference type="Pfam" id="PF08447">
    <property type="entry name" value="PAS_3"/>
    <property type="match status" value="1"/>
</dbReference>
<evidence type="ECO:0000259" key="13">
    <source>
        <dbReference type="PROSITE" id="PS50113"/>
    </source>
</evidence>
<keyword evidence="3 9" id="KW-0597">Phosphoprotein</keyword>
<dbReference type="Proteomes" id="UP000318081">
    <property type="component" value="Chromosome"/>
</dbReference>
<evidence type="ECO:0000256" key="9">
    <source>
        <dbReference type="PROSITE-ProRule" id="PRU00169"/>
    </source>
</evidence>
<name>A0ABX5XIV9_9BACT</name>
<reference evidence="14 15" key="1">
    <citation type="submission" date="2019-02" db="EMBL/GenBank/DDBJ databases">
        <title>Deep-cultivation of Planctomycetes and their phenomic and genomic characterization uncovers novel biology.</title>
        <authorList>
            <person name="Wiegand S."/>
            <person name="Jogler M."/>
            <person name="Boedeker C."/>
            <person name="Pinto D."/>
            <person name="Vollmers J."/>
            <person name="Rivas-Marin E."/>
            <person name="Kohn T."/>
            <person name="Peeters S.H."/>
            <person name="Heuer A."/>
            <person name="Rast P."/>
            <person name="Oberbeckmann S."/>
            <person name="Bunk B."/>
            <person name="Jeske O."/>
            <person name="Meyerdierks A."/>
            <person name="Storesund J.E."/>
            <person name="Kallscheuer N."/>
            <person name="Luecker S."/>
            <person name="Lage O.M."/>
            <person name="Pohl T."/>
            <person name="Merkel B.J."/>
            <person name="Hornburger P."/>
            <person name="Mueller R.-W."/>
            <person name="Bruemmer F."/>
            <person name="Labrenz M."/>
            <person name="Spormann A.M."/>
            <person name="Op den Camp H."/>
            <person name="Overmann J."/>
            <person name="Amann R."/>
            <person name="Jetten M.S.M."/>
            <person name="Mascher T."/>
            <person name="Medema M.H."/>
            <person name="Devos D.P."/>
            <person name="Kaster A.-K."/>
            <person name="Ovreas L."/>
            <person name="Rohde M."/>
            <person name="Galperin M.Y."/>
            <person name="Jogler C."/>
        </authorList>
    </citation>
    <scope>NUCLEOTIDE SEQUENCE [LARGE SCALE GENOMIC DNA]</scope>
    <source>
        <strain evidence="14 15">TBK1r</strain>
    </source>
</reference>
<dbReference type="InterPro" id="IPR013655">
    <property type="entry name" value="PAS_fold_3"/>
</dbReference>
<dbReference type="Gene3D" id="3.30.565.10">
    <property type="entry name" value="Histidine kinase-like ATPase, C-terminal domain"/>
    <property type="match status" value="1"/>
</dbReference>
<gene>
    <name evidence="14" type="primary">fixL_1</name>
    <name evidence="14" type="ORF">TBK1r_05970</name>
</gene>
<dbReference type="PRINTS" id="PR00344">
    <property type="entry name" value="BCTRLSENSOR"/>
</dbReference>
<dbReference type="EC" id="2.7.13.3" evidence="2"/>
<dbReference type="InterPro" id="IPR003661">
    <property type="entry name" value="HisK_dim/P_dom"/>
</dbReference>
<evidence type="ECO:0000256" key="1">
    <source>
        <dbReference type="ARBA" id="ARBA00000085"/>
    </source>
</evidence>
<protein>
    <recommendedName>
        <fullName evidence="2">histidine kinase</fullName>
        <ecNumber evidence="2">2.7.13.3</ecNumber>
    </recommendedName>
</protein>
<dbReference type="EMBL" id="CP036432">
    <property type="protein sequence ID" value="QDV81677.1"/>
    <property type="molecule type" value="Genomic_DNA"/>
</dbReference>
<dbReference type="InterPro" id="IPR011006">
    <property type="entry name" value="CheY-like_superfamily"/>
</dbReference>
<dbReference type="InterPro" id="IPR001610">
    <property type="entry name" value="PAC"/>
</dbReference>
<sequence>MSNAATAQSNLLIVDDEPNQLLTLRDIFESEGFQVFTCQSYEEALQQSGNQVFAVAILDLQLHGHDGIDLLRQIQQLQPAMRVIIHTGYGSFHSAKDAVNLGAFAYVEKSYDPAELIHWVHRAVKDLLSEALSHSEQKFRELLDDVKAIVWECRLPQHRFSFVSQQAEAILGFPVQRWIDEPTFWDERIAQEDRSRYEAFCAACAAGADSARDGDVELRVVASDGRIVWLHIVTHLVVDADGNPTMLRGAMFDVTHQKVSEQQLRDMEIQLEHVSRLTTLGEMVAGIAHEINQPLAAIANFAVAAKVAIANDNCEHSVPVESWLETICNQTENCGQIIRGLRSFAKRGHGDQQWIDLNQIVRDSVNLVQCNPHNQFAEFVCAHSDAPLTVFGNPVQLRQVLVNLLQNACDATRGRDHPTIAINVAVGDEHARVSVRDNGSGIAPAQQAKVFDAFYTTKQEGIGMGLAISKSIVETHGGKLSYDSSSDGSTFYITLPLSNDSPQTDAPPQEHSLS</sequence>
<dbReference type="SMART" id="SM00091">
    <property type="entry name" value="PAS"/>
    <property type="match status" value="1"/>
</dbReference>
<dbReference type="RefSeq" id="WP_145207433.1">
    <property type="nucleotide sequence ID" value="NZ_CP036432.1"/>
</dbReference>
<dbReference type="InterPro" id="IPR005467">
    <property type="entry name" value="His_kinase_dom"/>
</dbReference>
<dbReference type="InterPro" id="IPR001789">
    <property type="entry name" value="Sig_transdc_resp-reg_receiver"/>
</dbReference>